<dbReference type="AlphaFoldDB" id="A0A939TRG9"/>
<feature type="compositionally biased region" description="Low complexity" evidence="1">
    <location>
        <begin position="117"/>
        <end position="129"/>
    </location>
</feature>
<keyword evidence="2" id="KW-0472">Membrane</keyword>
<keyword evidence="4" id="KW-1185">Reference proteome</keyword>
<feature type="transmembrane region" description="Helical" evidence="2">
    <location>
        <begin position="24"/>
        <end position="41"/>
    </location>
</feature>
<evidence type="ECO:0000313" key="4">
    <source>
        <dbReference type="Proteomes" id="UP000668403"/>
    </source>
</evidence>
<evidence type="ECO:0000256" key="2">
    <source>
        <dbReference type="SAM" id="Phobius"/>
    </source>
</evidence>
<keyword evidence="2" id="KW-0812">Transmembrane</keyword>
<dbReference type="Pfam" id="PF11298">
    <property type="entry name" value="DUF3099"/>
    <property type="match status" value="1"/>
</dbReference>
<feature type="region of interest" description="Disordered" evidence="1">
    <location>
        <begin position="71"/>
        <end position="129"/>
    </location>
</feature>
<evidence type="ECO:0000256" key="1">
    <source>
        <dbReference type="SAM" id="MobiDB-lite"/>
    </source>
</evidence>
<organism evidence="3 4">
    <name type="scientific">Leucobacter tardus</name>
    <dbReference type="NCBI Taxonomy" id="501483"/>
    <lineage>
        <taxon>Bacteria</taxon>
        <taxon>Bacillati</taxon>
        <taxon>Actinomycetota</taxon>
        <taxon>Actinomycetes</taxon>
        <taxon>Micrococcales</taxon>
        <taxon>Microbacteriaceae</taxon>
        <taxon>Leucobacter</taxon>
    </lineage>
</organism>
<proteinExistence type="predicted"/>
<dbReference type="Proteomes" id="UP000668403">
    <property type="component" value="Unassembled WGS sequence"/>
</dbReference>
<accession>A0A939TRG9</accession>
<gene>
    <name evidence="3" type="ORF">J4H85_08415</name>
</gene>
<keyword evidence="2" id="KW-1133">Transmembrane helix</keyword>
<protein>
    <submittedName>
        <fullName evidence="3">DUF3099 domain-containing protein</fullName>
    </submittedName>
</protein>
<sequence>MARSYSVTSAGQSAAEDRAHRMRFYFISMSLRVVCVASLFFVRDWFWAIVCIVGAVVFPYIAVMVGNAVGPTSDGTRPDAPSPAELMPPEAPSEEASRPSGVTIVIDADAHRRADPSPDASDDSPGSAS</sequence>
<comment type="caution">
    <text evidence="3">The sequence shown here is derived from an EMBL/GenBank/DDBJ whole genome shotgun (WGS) entry which is preliminary data.</text>
</comment>
<dbReference type="EMBL" id="JAGFBF010000005">
    <property type="protein sequence ID" value="MBO2990012.1"/>
    <property type="molecule type" value="Genomic_DNA"/>
</dbReference>
<feature type="transmembrane region" description="Helical" evidence="2">
    <location>
        <begin position="47"/>
        <end position="69"/>
    </location>
</feature>
<reference evidence="3" key="1">
    <citation type="submission" date="2021-03" db="EMBL/GenBank/DDBJ databases">
        <title>Leucobacter chromiisoli sp. nov., isolated from chromium-containing soil of chemical plant.</title>
        <authorList>
            <person name="Xu Z."/>
        </authorList>
    </citation>
    <scope>NUCLEOTIDE SEQUENCE</scope>
    <source>
        <strain evidence="3">K 70/01</strain>
    </source>
</reference>
<dbReference type="RefSeq" id="WP_208238679.1">
    <property type="nucleotide sequence ID" value="NZ_BAAAQU010000002.1"/>
</dbReference>
<name>A0A939TRG9_9MICO</name>
<dbReference type="InterPro" id="IPR021449">
    <property type="entry name" value="DUF3099"/>
</dbReference>
<evidence type="ECO:0000313" key="3">
    <source>
        <dbReference type="EMBL" id="MBO2990012.1"/>
    </source>
</evidence>